<evidence type="ECO:0000256" key="7">
    <source>
        <dbReference type="SAM" id="Phobius"/>
    </source>
</evidence>
<dbReference type="GO" id="GO:0022857">
    <property type="term" value="F:transmembrane transporter activity"/>
    <property type="evidence" value="ECO:0007669"/>
    <property type="project" value="InterPro"/>
</dbReference>
<dbReference type="PANTHER" id="PTHR11654">
    <property type="entry name" value="OLIGOPEPTIDE TRANSPORTER-RELATED"/>
    <property type="match status" value="1"/>
</dbReference>
<dbReference type="AlphaFoldDB" id="A0A9R0WZ25"/>
<evidence type="ECO:0000313" key="9">
    <source>
        <dbReference type="Proteomes" id="UP000324705"/>
    </source>
</evidence>
<protein>
    <submittedName>
        <fullName evidence="8">Uncharacterized protein</fullName>
    </submittedName>
</protein>
<feature type="transmembrane region" description="Helical" evidence="7">
    <location>
        <begin position="446"/>
        <end position="467"/>
    </location>
</feature>
<gene>
    <name evidence="8" type="ORF">TRITD_5Bv1G015830</name>
</gene>
<feature type="transmembrane region" description="Helical" evidence="7">
    <location>
        <begin position="406"/>
        <end position="426"/>
    </location>
</feature>
<feature type="transmembrane region" description="Helical" evidence="7">
    <location>
        <begin position="217"/>
        <end position="237"/>
    </location>
</feature>
<reference evidence="8 9" key="1">
    <citation type="submission" date="2017-09" db="EMBL/GenBank/DDBJ databases">
        <authorList>
            <consortium name="International Durum Wheat Genome Sequencing Consortium (IDWGSC)"/>
            <person name="Milanesi L."/>
        </authorList>
    </citation>
    <scope>NUCLEOTIDE SEQUENCE [LARGE SCALE GENOMIC DNA]</scope>
    <source>
        <strain evidence="9">cv. Svevo</strain>
    </source>
</reference>
<name>A0A9R0WZ25_TRITD</name>
<comment type="similarity">
    <text evidence="2">Belongs to the major facilitator superfamily. Proton-dependent oligopeptide transporter (POT/PTR) (TC 2.A.17) family.</text>
</comment>
<dbReference type="Pfam" id="PF00854">
    <property type="entry name" value="PTR2"/>
    <property type="match status" value="1"/>
</dbReference>
<evidence type="ECO:0000256" key="1">
    <source>
        <dbReference type="ARBA" id="ARBA00004141"/>
    </source>
</evidence>
<dbReference type="InterPro" id="IPR036259">
    <property type="entry name" value="MFS_trans_sf"/>
</dbReference>
<keyword evidence="4 7" id="KW-1133">Transmembrane helix</keyword>
<feature type="transmembrane region" description="Helical" evidence="7">
    <location>
        <begin position="172"/>
        <end position="196"/>
    </location>
</feature>
<keyword evidence="3 7" id="KW-0812">Transmembrane</keyword>
<accession>A0A9R0WZ25</accession>
<evidence type="ECO:0000256" key="4">
    <source>
        <dbReference type="ARBA" id="ARBA00022989"/>
    </source>
</evidence>
<dbReference type="GO" id="GO:0016020">
    <property type="term" value="C:membrane"/>
    <property type="evidence" value="ECO:0007669"/>
    <property type="project" value="UniProtKB-SubCell"/>
</dbReference>
<feature type="transmembrane region" description="Helical" evidence="7">
    <location>
        <begin position="125"/>
        <end position="152"/>
    </location>
</feature>
<dbReference type="OMA" id="SVEQPWL"/>
<evidence type="ECO:0000313" key="8">
    <source>
        <dbReference type="EMBL" id="VAI27048.1"/>
    </source>
</evidence>
<feature type="transmembrane region" description="Helical" evidence="7">
    <location>
        <begin position="519"/>
        <end position="543"/>
    </location>
</feature>
<dbReference type="Proteomes" id="UP000324705">
    <property type="component" value="Chromosome 5B"/>
</dbReference>
<dbReference type="SUPFAM" id="SSF103473">
    <property type="entry name" value="MFS general substrate transporter"/>
    <property type="match status" value="1"/>
</dbReference>
<evidence type="ECO:0000256" key="6">
    <source>
        <dbReference type="SAM" id="MobiDB-lite"/>
    </source>
</evidence>
<dbReference type="EMBL" id="LT934120">
    <property type="protein sequence ID" value="VAI27048.1"/>
    <property type="molecule type" value="Genomic_DNA"/>
</dbReference>
<evidence type="ECO:0000256" key="3">
    <source>
        <dbReference type="ARBA" id="ARBA00022692"/>
    </source>
</evidence>
<keyword evidence="5 7" id="KW-0472">Membrane</keyword>
<evidence type="ECO:0000256" key="2">
    <source>
        <dbReference type="ARBA" id="ARBA00005982"/>
    </source>
</evidence>
<feature type="transmembrane region" description="Helical" evidence="7">
    <location>
        <begin position="479"/>
        <end position="499"/>
    </location>
</feature>
<evidence type="ECO:0000256" key="5">
    <source>
        <dbReference type="ARBA" id="ARBA00023136"/>
    </source>
</evidence>
<feature type="region of interest" description="Disordered" evidence="6">
    <location>
        <begin position="1"/>
        <end position="50"/>
    </location>
</feature>
<feature type="transmembrane region" description="Helical" evidence="7">
    <location>
        <begin position="243"/>
        <end position="263"/>
    </location>
</feature>
<organism evidence="8 9">
    <name type="scientific">Triticum turgidum subsp. durum</name>
    <name type="common">Durum wheat</name>
    <name type="synonym">Triticum durum</name>
    <dbReference type="NCBI Taxonomy" id="4567"/>
    <lineage>
        <taxon>Eukaryota</taxon>
        <taxon>Viridiplantae</taxon>
        <taxon>Streptophyta</taxon>
        <taxon>Embryophyta</taxon>
        <taxon>Tracheophyta</taxon>
        <taxon>Spermatophyta</taxon>
        <taxon>Magnoliopsida</taxon>
        <taxon>Liliopsida</taxon>
        <taxon>Poales</taxon>
        <taxon>Poaceae</taxon>
        <taxon>BOP clade</taxon>
        <taxon>Pooideae</taxon>
        <taxon>Triticodae</taxon>
        <taxon>Triticeae</taxon>
        <taxon>Triticinae</taxon>
        <taxon>Triticum</taxon>
    </lineage>
</organism>
<proteinExistence type="inferred from homology"/>
<dbReference type="Gramene" id="TRITD5Bv1G015830.3">
    <property type="protein sequence ID" value="TRITD5Bv1G015830.3"/>
    <property type="gene ID" value="TRITD5Bv1G015830"/>
</dbReference>
<keyword evidence="9" id="KW-1185">Reference proteome</keyword>
<dbReference type="InterPro" id="IPR000109">
    <property type="entry name" value="POT_fam"/>
</dbReference>
<dbReference type="Gene3D" id="1.20.1250.20">
    <property type="entry name" value="MFS general substrate transporter like domains"/>
    <property type="match status" value="1"/>
</dbReference>
<feature type="transmembrane region" description="Helical" evidence="7">
    <location>
        <begin position="564"/>
        <end position="587"/>
    </location>
</feature>
<feature type="compositionally biased region" description="Basic and acidic residues" evidence="6">
    <location>
        <begin position="1"/>
        <end position="25"/>
    </location>
</feature>
<comment type="subcellular location">
    <subcellularLocation>
        <location evidence="1">Membrane</location>
        <topology evidence="1">Multi-pass membrane protein</topology>
    </subcellularLocation>
</comment>
<dbReference type="CDD" id="cd17416">
    <property type="entry name" value="MFS_NPF1_2"/>
    <property type="match status" value="1"/>
</dbReference>
<sequence length="618" mass="67927">MDDANKPQRPQQQEEQKPMSEDKTTMMKVLSEDGGGEAEPSWESGDGDAADHNHRGWKAMPYVIGNETFEKLGTIGTLSNLLVYLTTIYHMPSVKAATLLNVFSGTSNLATVFGAYISDTYLGRYIIITVGTVSSFIGMLILTLTAALHSLHPPTCSSSKVKQCQGLTDSQIAALLVSFFFLVVGAGGIRPCNLAFGADQFDPRTADGRRGIASFFNGYYFTFTIAIMISATVIIYLQSYVNWALGLAVPAALMGLSCAVFIMGTRLYVRVRPEGSPFTSFAQVLVAATRKRHLRQALGAEAELFDPPHKSKLVSKLAYTNQFTCLDKAAMWTPKDLLSADGKTPVHPWRLCTVQQVEEVKCLARIIPVWSAGIVYSVVLTQLGTYVVLQAAQTDRRISKSSGFQIPQGSFIIFQMLALTLWIPMYDRFVVPALRRFTGCEGGITLLQRIGVGLVLSVVTMLVSAAVERRRRRIGSLMPWFWLVPQQLLAGLSEAFGAIGQIEFYYRQFPENMRSVAGAVSFLGIAVASYASGLMVTVVHRATRRRDGRPDWLAQDLDEGRVDLFYLVKAALAGVNVVYFVACARWYKFKRSGEDALASDDVDLDESPEKAANNMTPV</sequence>